<dbReference type="AlphaFoldDB" id="X1U3Y7"/>
<dbReference type="SUPFAM" id="SSF51556">
    <property type="entry name" value="Metallo-dependent hydrolases"/>
    <property type="match status" value="1"/>
</dbReference>
<dbReference type="InterPro" id="IPR011059">
    <property type="entry name" value="Metal-dep_hydrolase_composite"/>
</dbReference>
<keyword evidence="1" id="KW-0378">Hydrolase</keyword>
<comment type="caution">
    <text evidence="2">The sequence shown here is derived from an EMBL/GenBank/DDBJ whole genome shotgun (WGS) entry which is preliminary data.</text>
</comment>
<dbReference type="Gene3D" id="3.20.20.140">
    <property type="entry name" value="Metal-dependent hydrolases"/>
    <property type="match status" value="1"/>
</dbReference>
<evidence type="ECO:0008006" key="3">
    <source>
        <dbReference type="Google" id="ProtNLM"/>
    </source>
</evidence>
<protein>
    <recommendedName>
        <fullName evidence="3">Amidohydrolase-related domain-containing protein</fullName>
    </recommendedName>
</protein>
<dbReference type="PANTHER" id="PTHR11113">
    <property type="entry name" value="N-ACETYLGLUCOSAMINE-6-PHOSPHATE DEACETYLASE"/>
    <property type="match status" value="1"/>
</dbReference>
<dbReference type="GO" id="GO:0008448">
    <property type="term" value="F:N-acetylglucosamine-6-phosphate deacetylase activity"/>
    <property type="evidence" value="ECO:0007669"/>
    <property type="project" value="TreeGrafter"/>
</dbReference>
<proteinExistence type="predicted"/>
<dbReference type="GO" id="GO:0006046">
    <property type="term" value="P:N-acetylglucosamine catabolic process"/>
    <property type="evidence" value="ECO:0007669"/>
    <property type="project" value="TreeGrafter"/>
</dbReference>
<dbReference type="SUPFAM" id="SSF51338">
    <property type="entry name" value="Composite domain of metallo-dependent hydrolases"/>
    <property type="match status" value="1"/>
</dbReference>
<dbReference type="PANTHER" id="PTHR11113:SF14">
    <property type="entry name" value="N-ACETYLGLUCOSAMINE-6-PHOSPHATE DEACETYLASE"/>
    <property type="match status" value="1"/>
</dbReference>
<sequence length="183" mass="19363">MPEKLLITNCRLFNSRGNLDKVSILINRGIIEEIGGRGKSNTAGAVLNAENRIIAPGFIDIHIQGAGGADVLDGTVESLKTISKTCAGFGTTSFIATTVYRSGGDNRHLNITAENTGKDLGGAQLLGTHLEGPFISHEKRGMILPGCVCAPSIRIFDDIQSRLNDTLKIMTIAPELDGGSGHH</sequence>
<organism evidence="2">
    <name type="scientific">marine sediment metagenome</name>
    <dbReference type="NCBI Taxonomy" id="412755"/>
    <lineage>
        <taxon>unclassified sequences</taxon>
        <taxon>metagenomes</taxon>
        <taxon>ecological metagenomes</taxon>
    </lineage>
</organism>
<gene>
    <name evidence="2" type="ORF">S12H4_29556</name>
</gene>
<dbReference type="EMBL" id="BARW01017059">
    <property type="protein sequence ID" value="GAI98351.1"/>
    <property type="molecule type" value="Genomic_DNA"/>
</dbReference>
<evidence type="ECO:0000313" key="2">
    <source>
        <dbReference type="EMBL" id="GAI98351.1"/>
    </source>
</evidence>
<evidence type="ECO:0000256" key="1">
    <source>
        <dbReference type="ARBA" id="ARBA00022801"/>
    </source>
</evidence>
<accession>X1U3Y7</accession>
<reference evidence="2" key="1">
    <citation type="journal article" date="2014" name="Front. Microbiol.">
        <title>High frequency of phylogenetically diverse reductive dehalogenase-homologous genes in deep subseafloor sedimentary metagenomes.</title>
        <authorList>
            <person name="Kawai M."/>
            <person name="Futagami T."/>
            <person name="Toyoda A."/>
            <person name="Takaki Y."/>
            <person name="Nishi S."/>
            <person name="Hori S."/>
            <person name="Arai W."/>
            <person name="Tsubouchi T."/>
            <person name="Morono Y."/>
            <person name="Uchiyama I."/>
            <person name="Ito T."/>
            <person name="Fujiyama A."/>
            <person name="Inagaki F."/>
            <person name="Takami H."/>
        </authorList>
    </citation>
    <scope>NUCLEOTIDE SEQUENCE</scope>
    <source>
        <strain evidence="2">Expedition CK06-06</strain>
    </source>
</reference>
<dbReference type="InterPro" id="IPR032466">
    <property type="entry name" value="Metal_Hydrolase"/>
</dbReference>
<name>X1U3Y7_9ZZZZ</name>
<dbReference type="Gene3D" id="2.30.40.10">
    <property type="entry name" value="Urease, subunit C, domain 1"/>
    <property type="match status" value="1"/>
</dbReference>